<dbReference type="GO" id="GO:0030488">
    <property type="term" value="P:tRNA methylation"/>
    <property type="evidence" value="ECO:0007669"/>
    <property type="project" value="TreeGrafter"/>
</dbReference>
<dbReference type="AlphaFoldDB" id="A0A556V2W9"/>
<sequence length="226" mass="25552">MMRDGDVSVQFYCTTGAGMETFLLEEVKRKLNAKEVEHIPGRVFFRCDSNLPELMRLKSAERLFLLLRKAPPTSLPTNAAKAASVIQQRIVGNPDDWSGTLSTWSLLQAELRHSGGRSQKRKRDEEGETSNRPTFRNKKQGRVSADVPVRFLLLSLQLSALIKKLVHSEDRDTHASETDAGRREMKKKQSAFDSLLLQSKHRVSLGSTDALIHTYTKRHTPPESKQ</sequence>
<reference evidence="2 3" key="1">
    <citation type="journal article" date="2019" name="Genome Biol. Evol.">
        <title>Whole-Genome Sequencing of the Giant Devil Catfish, Bagarius yarrelli.</title>
        <authorList>
            <person name="Jiang W."/>
            <person name="Lv Y."/>
            <person name="Cheng L."/>
            <person name="Yang K."/>
            <person name="Chao B."/>
            <person name="Wang X."/>
            <person name="Li Y."/>
            <person name="Pan X."/>
            <person name="You X."/>
            <person name="Zhang Y."/>
            <person name="Yang J."/>
            <person name="Li J."/>
            <person name="Zhang X."/>
            <person name="Liu S."/>
            <person name="Sun C."/>
            <person name="Yang J."/>
            <person name="Shi Q."/>
        </authorList>
    </citation>
    <scope>NUCLEOTIDE SEQUENCE [LARGE SCALE GENOMIC DNA]</scope>
    <source>
        <strain evidence="2">JWS20170419001</strain>
        <tissue evidence="2">Muscle</tissue>
    </source>
</reference>
<protein>
    <submittedName>
        <fullName evidence="2">THUMP domain-containing protein 2</fullName>
    </submittedName>
</protein>
<evidence type="ECO:0000256" key="1">
    <source>
        <dbReference type="SAM" id="MobiDB-lite"/>
    </source>
</evidence>
<feature type="region of interest" description="Disordered" evidence="1">
    <location>
        <begin position="167"/>
        <end position="193"/>
    </location>
</feature>
<dbReference type="EMBL" id="VCAZ01000105">
    <property type="protein sequence ID" value="TSS85074.1"/>
    <property type="molecule type" value="Genomic_DNA"/>
</dbReference>
<proteinExistence type="predicted"/>
<feature type="compositionally biased region" description="Basic and acidic residues" evidence="1">
    <location>
        <begin position="167"/>
        <end position="183"/>
    </location>
</feature>
<evidence type="ECO:0000313" key="2">
    <source>
        <dbReference type="EMBL" id="TSS85074.1"/>
    </source>
</evidence>
<gene>
    <name evidence="2" type="ORF">Baya_12416</name>
</gene>
<accession>A0A556V2W9</accession>
<feature type="region of interest" description="Disordered" evidence="1">
    <location>
        <begin position="112"/>
        <end position="141"/>
    </location>
</feature>
<dbReference type="GO" id="GO:0016423">
    <property type="term" value="F:tRNA (guanine) methyltransferase activity"/>
    <property type="evidence" value="ECO:0007669"/>
    <property type="project" value="TreeGrafter"/>
</dbReference>
<comment type="caution">
    <text evidence="2">The sequence shown here is derived from an EMBL/GenBank/DDBJ whole genome shotgun (WGS) entry which is preliminary data.</text>
</comment>
<keyword evidence="3" id="KW-1185">Reference proteome</keyword>
<dbReference type="PANTHER" id="PTHR14911:SF1">
    <property type="entry name" value="THUMP DOMAIN-CONTAINING PROTEIN 2"/>
    <property type="match status" value="1"/>
</dbReference>
<name>A0A556V2W9_BAGYA</name>
<dbReference type="OrthoDB" id="2013972at2759"/>
<dbReference type="Gene3D" id="3.30.2130.30">
    <property type="match status" value="1"/>
</dbReference>
<dbReference type="Proteomes" id="UP000319801">
    <property type="component" value="Unassembled WGS sequence"/>
</dbReference>
<organism evidence="2 3">
    <name type="scientific">Bagarius yarrelli</name>
    <name type="common">Goonch</name>
    <name type="synonym">Bagrus yarrelli</name>
    <dbReference type="NCBI Taxonomy" id="175774"/>
    <lineage>
        <taxon>Eukaryota</taxon>
        <taxon>Metazoa</taxon>
        <taxon>Chordata</taxon>
        <taxon>Craniata</taxon>
        <taxon>Vertebrata</taxon>
        <taxon>Euteleostomi</taxon>
        <taxon>Actinopterygii</taxon>
        <taxon>Neopterygii</taxon>
        <taxon>Teleostei</taxon>
        <taxon>Ostariophysi</taxon>
        <taxon>Siluriformes</taxon>
        <taxon>Sisoridae</taxon>
        <taxon>Sisorinae</taxon>
        <taxon>Bagarius</taxon>
    </lineage>
</organism>
<dbReference type="CDD" id="cd11715">
    <property type="entry name" value="THUMP_AdoMetMT"/>
    <property type="match status" value="1"/>
</dbReference>
<dbReference type="PANTHER" id="PTHR14911">
    <property type="entry name" value="THUMP DOMAIN-CONTAINING"/>
    <property type="match status" value="1"/>
</dbReference>
<evidence type="ECO:0000313" key="3">
    <source>
        <dbReference type="Proteomes" id="UP000319801"/>
    </source>
</evidence>